<dbReference type="Pfam" id="PF13635">
    <property type="entry name" value="DUF4143"/>
    <property type="match status" value="1"/>
</dbReference>
<name>A0A3B0Z4C1_9ZZZZ</name>
<protein>
    <submittedName>
        <fullName evidence="3">Predicted ATPase (AAA+ superfamily)</fullName>
    </submittedName>
</protein>
<proteinExistence type="predicted"/>
<evidence type="ECO:0000259" key="1">
    <source>
        <dbReference type="Pfam" id="PF13173"/>
    </source>
</evidence>
<dbReference type="SUPFAM" id="SSF52540">
    <property type="entry name" value="P-loop containing nucleoside triphosphate hydrolases"/>
    <property type="match status" value="1"/>
</dbReference>
<dbReference type="InterPro" id="IPR041682">
    <property type="entry name" value="AAA_14"/>
</dbReference>
<dbReference type="AlphaFoldDB" id="A0A3B0Z4C1"/>
<dbReference type="InterPro" id="IPR027417">
    <property type="entry name" value="P-loop_NTPase"/>
</dbReference>
<organism evidence="3">
    <name type="scientific">hydrothermal vent metagenome</name>
    <dbReference type="NCBI Taxonomy" id="652676"/>
    <lineage>
        <taxon>unclassified sequences</taxon>
        <taxon>metagenomes</taxon>
        <taxon>ecological metagenomes</taxon>
    </lineage>
</organism>
<dbReference type="InterPro" id="IPR025420">
    <property type="entry name" value="DUF4143"/>
</dbReference>
<reference evidence="3" key="1">
    <citation type="submission" date="2018-06" db="EMBL/GenBank/DDBJ databases">
        <authorList>
            <person name="Zhirakovskaya E."/>
        </authorList>
    </citation>
    <scope>NUCLEOTIDE SEQUENCE</scope>
</reference>
<dbReference type="PANTHER" id="PTHR33295">
    <property type="entry name" value="ATPASE"/>
    <property type="match status" value="1"/>
</dbReference>
<dbReference type="PANTHER" id="PTHR33295:SF7">
    <property type="entry name" value="ATPASE"/>
    <property type="match status" value="1"/>
</dbReference>
<dbReference type="EMBL" id="UOFK01000082">
    <property type="protein sequence ID" value="VAW75546.1"/>
    <property type="molecule type" value="Genomic_DNA"/>
</dbReference>
<sequence length="456" mass="51674">MRRKQLHDLHQWYSKRARKPLVIRGARQVGKSTLVKLFAEDHNIPLVDINLDRHVELQPFFAGKDPVKLLNALEALPNVNSVAQDAILFFDEIQAIPDAIPMLRYFFEDMRDTPVLAAGSLLEFVLSDHNFSMPVGRVQYLPMGPMTFMEFLEALGESKLINEILGYEIGKDINTIAHGRLLERLRDYFFVGGMPEAVDVFVKTGRLKEVSEVHNSIIETYREDFPKYCGSRNLPRMLNVFNFAARNVGVKVKYSNISRRDQSKTIKKDLDLLCMARVISKVKHSHCSGLPLQADMDEKIYKILFMDIGLMNAICGLGWNTISQFDNMSLINKGAIAEQFIGQHLLDLLSNSPNREINYWLREGKSSNAEVDYVISLGGKIIPIEVKSGSSGSLKSLHQFVGEKNVSCAIRFDAGLPSTQFVRTRIKKNLKLIDIRYKLVSLPLYLTERLPDLVGS</sequence>
<dbReference type="Gene3D" id="3.40.50.300">
    <property type="entry name" value="P-loop containing nucleotide triphosphate hydrolases"/>
    <property type="match status" value="1"/>
</dbReference>
<feature type="domain" description="DUF4143" evidence="2">
    <location>
        <begin position="223"/>
        <end position="389"/>
    </location>
</feature>
<dbReference type="Pfam" id="PF13173">
    <property type="entry name" value="AAA_14"/>
    <property type="match status" value="1"/>
</dbReference>
<evidence type="ECO:0000259" key="2">
    <source>
        <dbReference type="Pfam" id="PF13635"/>
    </source>
</evidence>
<evidence type="ECO:0000313" key="3">
    <source>
        <dbReference type="EMBL" id="VAW75546.1"/>
    </source>
</evidence>
<gene>
    <name evidence="3" type="ORF">MNBD_GAMMA13-978</name>
</gene>
<feature type="domain" description="AAA" evidence="1">
    <location>
        <begin position="18"/>
        <end position="152"/>
    </location>
</feature>
<accession>A0A3B0Z4C1</accession>